<comment type="caution">
    <text evidence="2">The sequence shown here is derived from an EMBL/GenBank/DDBJ whole genome shotgun (WGS) entry which is preliminary data.</text>
</comment>
<sequence>MWTSHFTPAPQTLSLPPSISLVGLSLSRSCPPRARSRRRPPAPQRRPQAAPCPPELHADDAPHSPAPGRRRMTPTRRPLLPAQQGHDAPQFADAPHAAAPGRPSSPPTRRPPAPGRRTRGTQQGNTRGKAPKSFRGQAWSPPLHCHHSSEEQLDRVNHSS</sequence>
<dbReference type="EMBL" id="CM029054">
    <property type="protein sequence ID" value="KAG2536789.1"/>
    <property type="molecule type" value="Genomic_DNA"/>
</dbReference>
<feature type="compositionally biased region" description="Basic and acidic residues" evidence="1">
    <location>
        <begin position="147"/>
        <end position="160"/>
    </location>
</feature>
<name>A0A8T0MNA9_PANVG</name>
<feature type="compositionally biased region" description="Low complexity" evidence="1">
    <location>
        <begin position="75"/>
        <end position="102"/>
    </location>
</feature>
<feature type="region of interest" description="Disordered" evidence="1">
    <location>
        <begin position="24"/>
        <end position="160"/>
    </location>
</feature>
<organism evidence="2 3">
    <name type="scientific">Panicum virgatum</name>
    <name type="common">Blackwell switchgrass</name>
    <dbReference type="NCBI Taxonomy" id="38727"/>
    <lineage>
        <taxon>Eukaryota</taxon>
        <taxon>Viridiplantae</taxon>
        <taxon>Streptophyta</taxon>
        <taxon>Embryophyta</taxon>
        <taxon>Tracheophyta</taxon>
        <taxon>Spermatophyta</taxon>
        <taxon>Magnoliopsida</taxon>
        <taxon>Liliopsida</taxon>
        <taxon>Poales</taxon>
        <taxon>Poaceae</taxon>
        <taxon>PACMAD clade</taxon>
        <taxon>Panicoideae</taxon>
        <taxon>Panicodae</taxon>
        <taxon>Paniceae</taxon>
        <taxon>Panicinae</taxon>
        <taxon>Panicum</taxon>
        <taxon>Panicum sect. Hiantes</taxon>
    </lineage>
</organism>
<protein>
    <submittedName>
        <fullName evidence="2">Uncharacterized protein</fullName>
    </submittedName>
</protein>
<proteinExistence type="predicted"/>
<dbReference type="Proteomes" id="UP000823388">
    <property type="component" value="Chromosome 9N"/>
</dbReference>
<accession>A0A8T0MNA9</accession>
<dbReference type="AlphaFoldDB" id="A0A8T0MNA9"/>
<gene>
    <name evidence="2" type="ORF">PVAP13_9NG220846</name>
</gene>
<feature type="compositionally biased region" description="Pro residues" evidence="1">
    <location>
        <begin position="103"/>
        <end position="114"/>
    </location>
</feature>
<evidence type="ECO:0000256" key="1">
    <source>
        <dbReference type="SAM" id="MobiDB-lite"/>
    </source>
</evidence>
<evidence type="ECO:0000313" key="3">
    <source>
        <dbReference type="Proteomes" id="UP000823388"/>
    </source>
</evidence>
<keyword evidence="3" id="KW-1185">Reference proteome</keyword>
<evidence type="ECO:0000313" key="2">
    <source>
        <dbReference type="EMBL" id="KAG2536789.1"/>
    </source>
</evidence>
<reference evidence="2" key="1">
    <citation type="submission" date="2020-05" db="EMBL/GenBank/DDBJ databases">
        <title>WGS assembly of Panicum virgatum.</title>
        <authorList>
            <person name="Lovell J.T."/>
            <person name="Jenkins J."/>
            <person name="Shu S."/>
            <person name="Juenger T.E."/>
            <person name="Schmutz J."/>
        </authorList>
    </citation>
    <scope>NUCLEOTIDE SEQUENCE</scope>
    <source>
        <strain evidence="2">AP13</strain>
    </source>
</reference>